<name>A0A9X4GMY9_9ENTR</name>
<comment type="caution">
    <text evidence="1">The sequence shown here is derived from an EMBL/GenBank/DDBJ whole genome shotgun (WGS) entry which is preliminary data.</text>
</comment>
<evidence type="ECO:0000313" key="2">
    <source>
        <dbReference type="Proteomes" id="UP001147005"/>
    </source>
</evidence>
<dbReference type="GO" id="GO:0016740">
    <property type="term" value="F:transferase activity"/>
    <property type="evidence" value="ECO:0007669"/>
    <property type="project" value="UniProtKB-KW"/>
</dbReference>
<sequence length="271" mass="30466">MLFLSKITSMVTAMLITHDIINKIMAKRISDDCIIYLSGPSSLDTPLSKMRDKNFICVNGSAGHLIDNNIPIFIYVVCDGSFYENNKDLFHRYSAYAQHTFISEDVIKRSDSTEAEDLLNTCFLLKDICKSRGGIGRKIRYKIKTMTNRNLRIKCSAFRKVKTIAFSTDVAHGHFGSATVAFSALQIAISLKFERIIFSGLDLKGSCKRFYNEVNAQPTTLPADLSFILRSFSYVSSHYDGKIYNLSSQTAIPYDVIPFINTEEVACSSSY</sequence>
<evidence type="ECO:0000313" key="1">
    <source>
        <dbReference type="EMBL" id="MDE9618487.1"/>
    </source>
</evidence>
<accession>A0A9X4GMY9</accession>
<organism evidence="1 2">
    <name type="scientific">Citrobacter portucalensis</name>
    <dbReference type="NCBI Taxonomy" id="1639133"/>
    <lineage>
        <taxon>Bacteria</taxon>
        <taxon>Pseudomonadati</taxon>
        <taxon>Pseudomonadota</taxon>
        <taxon>Gammaproteobacteria</taxon>
        <taxon>Enterobacterales</taxon>
        <taxon>Enterobacteriaceae</taxon>
        <taxon>Citrobacter</taxon>
        <taxon>Citrobacter freundii complex</taxon>
    </lineage>
</organism>
<dbReference type="EMBL" id="JAKIHW010000009">
    <property type="protein sequence ID" value="MDE9618487.1"/>
    <property type="molecule type" value="Genomic_DNA"/>
</dbReference>
<dbReference type="Proteomes" id="UP001147005">
    <property type="component" value="Unassembled WGS sequence"/>
</dbReference>
<proteinExistence type="predicted"/>
<dbReference type="AlphaFoldDB" id="A0A9X4GMY9"/>
<keyword evidence="1" id="KW-0808">Transferase</keyword>
<protein>
    <submittedName>
        <fullName evidence="1">3-deoxy-D-manno-oct-2-ulosonate III transferase WaaZ</fullName>
    </submittedName>
</protein>
<reference evidence="1" key="1">
    <citation type="submission" date="2022-01" db="EMBL/GenBank/DDBJ databases">
        <title>Genetic Characterization of Carbapenem-resistant Citrobacter spp. from China: a multicenter study.</title>
        <authorList>
            <person name="Ye L."/>
        </authorList>
    </citation>
    <scope>NUCLEOTIDE SEQUENCE</scope>
    <source>
        <strain evidence="1">IR5432</strain>
    </source>
</reference>
<dbReference type="NCBIfam" id="TIGR04437">
    <property type="entry name" value="WaaZ_KDO_III"/>
    <property type="match status" value="1"/>
</dbReference>
<dbReference type="InterPro" id="IPR031026">
    <property type="entry name" value="WaaZ_KDO_III"/>
</dbReference>
<dbReference type="RefSeq" id="WP_275397692.1">
    <property type="nucleotide sequence ID" value="NZ_JAKIHW010000009.1"/>
</dbReference>
<gene>
    <name evidence="1" type="primary">waaZ</name>
    <name evidence="1" type="ORF">L2111_10415</name>
</gene>
<dbReference type="Gene3D" id="3.90.1480.10">
    <property type="entry name" value="Alpha-2,3-sialyltransferase"/>
    <property type="match status" value="1"/>
</dbReference>